<dbReference type="Gene3D" id="3.40.30.10">
    <property type="entry name" value="Glutaredoxin"/>
    <property type="match status" value="1"/>
</dbReference>
<dbReference type="SUPFAM" id="SSF52833">
    <property type="entry name" value="Thioredoxin-like"/>
    <property type="match status" value="1"/>
</dbReference>
<dbReference type="EMBL" id="JRNQ01000010">
    <property type="protein sequence ID" value="KGF45522.1"/>
    <property type="molecule type" value="Genomic_DNA"/>
</dbReference>
<dbReference type="PROSITE" id="PS51352">
    <property type="entry name" value="THIOREDOXIN_2"/>
    <property type="match status" value="1"/>
</dbReference>
<dbReference type="InterPro" id="IPR000866">
    <property type="entry name" value="AhpC/TSA"/>
</dbReference>
<dbReference type="InterPro" id="IPR013766">
    <property type="entry name" value="Thioredoxin_domain"/>
</dbReference>
<comment type="caution">
    <text evidence="7">The sequence shown here is derived from an EMBL/GenBank/DDBJ whole genome shotgun (WGS) entry which is preliminary data.</text>
</comment>
<feature type="signal peptide" evidence="5">
    <location>
        <begin position="1"/>
        <end position="19"/>
    </location>
</feature>
<evidence type="ECO:0000256" key="2">
    <source>
        <dbReference type="ARBA" id="ARBA00022748"/>
    </source>
</evidence>
<accession>A0A096BS47</accession>
<dbReference type="OrthoDB" id="9794348at2"/>
<feature type="domain" description="Thioredoxin" evidence="6">
    <location>
        <begin position="138"/>
        <end position="278"/>
    </location>
</feature>
<evidence type="ECO:0000256" key="3">
    <source>
        <dbReference type="ARBA" id="ARBA00023157"/>
    </source>
</evidence>
<evidence type="ECO:0000313" key="8">
    <source>
        <dbReference type="Proteomes" id="UP000029525"/>
    </source>
</evidence>
<dbReference type="AlphaFoldDB" id="A0A096BS47"/>
<organism evidence="7 8">
    <name type="scientific">Prevotella bivia DNF00320</name>
    <dbReference type="NCBI Taxonomy" id="1401068"/>
    <lineage>
        <taxon>Bacteria</taxon>
        <taxon>Pseudomonadati</taxon>
        <taxon>Bacteroidota</taxon>
        <taxon>Bacteroidia</taxon>
        <taxon>Bacteroidales</taxon>
        <taxon>Prevotellaceae</taxon>
        <taxon>Prevotella</taxon>
    </lineage>
</organism>
<dbReference type="GO" id="GO:0030313">
    <property type="term" value="C:cell envelope"/>
    <property type="evidence" value="ECO:0007669"/>
    <property type="project" value="UniProtKB-SubCell"/>
</dbReference>
<dbReference type="InterPro" id="IPR036249">
    <property type="entry name" value="Thioredoxin-like_sf"/>
</dbReference>
<gene>
    <name evidence="7" type="ORF">HMPREF0647_02020</name>
</gene>
<dbReference type="PROSITE" id="PS00194">
    <property type="entry name" value="THIOREDOXIN_1"/>
    <property type="match status" value="1"/>
</dbReference>
<dbReference type="PANTHER" id="PTHR42852">
    <property type="entry name" value="THIOL:DISULFIDE INTERCHANGE PROTEIN DSBE"/>
    <property type="match status" value="1"/>
</dbReference>
<evidence type="ECO:0000256" key="4">
    <source>
        <dbReference type="ARBA" id="ARBA00023284"/>
    </source>
</evidence>
<dbReference type="Proteomes" id="UP000029525">
    <property type="component" value="Unassembled WGS sequence"/>
</dbReference>
<dbReference type="Pfam" id="PF00578">
    <property type="entry name" value="AhpC-TSA"/>
    <property type="match status" value="1"/>
</dbReference>
<dbReference type="GO" id="GO:0016491">
    <property type="term" value="F:oxidoreductase activity"/>
    <property type="evidence" value="ECO:0007669"/>
    <property type="project" value="InterPro"/>
</dbReference>
<evidence type="ECO:0000256" key="1">
    <source>
        <dbReference type="ARBA" id="ARBA00004196"/>
    </source>
</evidence>
<keyword evidence="3" id="KW-1015">Disulfide bond</keyword>
<proteinExistence type="predicted"/>
<dbReference type="CDD" id="cd02966">
    <property type="entry name" value="TlpA_like_family"/>
    <property type="match status" value="1"/>
</dbReference>
<dbReference type="PANTHER" id="PTHR42852:SF6">
    <property type="entry name" value="THIOL:DISULFIDE INTERCHANGE PROTEIN DSBE"/>
    <property type="match status" value="1"/>
</dbReference>
<feature type="chain" id="PRO_5001916476" evidence="5">
    <location>
        <begin position="20"/>
        <end position="278"/>
    </location>
</feature>
<protein>
    <submittedName>
        <fullName evidence="7">Thioredoxin</fullName>
    </submittedName>
</protein>
<dbReference type="GO" id="GO:0017004">
    <property type="term" value="P:cytochrome complex assembly"/>
    <property type="evidence" value="ECO:0007669"/>
    <property type="project" value="UniProtKB-KW"/>
</dbReference>
<evidence type="ECO:0000259" key="6">
    <source>
        <dbReference type="PROSITE" id="PS51352"/>
    </source>
</evidence>
<name>A0A096BS47_9BACT</name>
<dbReference type="InterPro" id="IPR017937">
    <property type="entry name" value="Thioredoxin_CS"/>
</dbReference>
<dbReference type="InterPro" id="IPR050553">
    <property type="entry name" value="Thioredoxin_ResA/DsbE_sf"/>
</dbReference>
<keyword evidence="2" id="KW-0201">Cytochrome c-type biogenesis</keyword>
<evidence type="ECO:0000313" key="7">
    <source>
        <dbReference type="EMBL" id="KGF45522.1"/>
    </source>
</evidence>
<dbReference type="RefSeq" id="WP_036866079.1">
    <property type="nucleotide sequence ID" value="NZ_JRNQ01000010.1"/>
</dbReference>
<keyword evidence="5" id="KW-0732">Signal</keyword>
<keyword evidence="4" id="KW-0676">Redox-active center</keyword>
<reference evidence="7 8" key="1">
    <citation type="submission" date="2014-07" db="EMBL/GenBank/DDBJ databases">
        <authorList>
            <person name="McCorrison J."/>
            <person name="Sanka R."/>
            <person name="Torralba M."/>
            <person name="Gillis M."/>
            <person name="Haft D.H."/>
            <person name="Methe B."/>
            <person name="Sutton G."/>
            <person name="Nelson K.E."/>
        </authorList>
    </citation>
    <scope>NUCLEOTIDE SEQUENCE [LARGE SCALE GENOMIC DNA]</scope>
    <source>
        <strain evidence="7 8">DNF00320</strain>
    </source>
</reference>
<evidence type="ECO:0000256" key="5">
    <source>
        <dbReference type="SAM" id="SignalP"/>
    </source>
</evidence>
<dbReference type="GO" id="GO:0016209">
    <property type="term" value="F:antioxidant activity"/>
    <property type="evidence" value="ECO:0007669"/>
    <property type="project" value="InterPro"/>
</dbReference>
<comment type="subcellular location">
    <subcellularLocation>
        <location evidence="1">Cell envelope</location>
    </subcellularLocation>
</comment>
<sequence>MRKILIMVMLAFGTFAGYAQDTKQYEDKMKGLETQYQSLIATYKTIKSKDKSAITADDNKRLEEIETKAGELDSLQKVYTLEIVRNFKNTTFPAKYVAEAVYSFSFDEMKEVCDSTSGYYNEKEMAPVKKIWAALQLRQPGLMFHELTMVDLNGKAIKLSDYAGKGKYVLVDFWASWCGPCRMEMPNVVEAYKKFRAKGFEVIGVSFDQKKESWASAVKSLGMEWPQMSDLKGWQCAAAKTYGIMSIPSNVLLDPQGKIIEIDLRGEHLQKVLAEIYK</sequence>